<keyword evidence="4 5" id="KW-0472">Membrane</keyword>
<evidence type="ECO:0000256" key="4">
    <source>
        <dbReference type="ARBA" id="ARBA00023136"/>
    </source>
</evidence>
<evidence type="ECO:0008006" key="9">
    <source>
        <dbReference type="Google" id="ProtNLM"/>
    </source>
</evidence>
<dbReference type="PANTHER" id="PTHR12714">
    <property type="entry name" value="PROTEIN-S ISOPRENYLCYSTEINE O-METHYLTRANSFERASE"/>
    <property type="match status" value="1"/>
</dbReference>
<dbReference type="STRING" id="1314781.A0A166B2V8"/>
<feature type="transmembrane region" description="Helical" evidence="5">
    <location>
        <begin position="87"/>
        <end position="108"/>
    </location>
</feature>
<gene>
    <name evidence="7" type="ORF">EXIGLDRAFT_764389</name>
</gene>
<dbReference type="Gene3D" id="1.20.120.1630">
    <property type="match status" value="2"/>
</dbReference>
<feature type="transmembrane region" description="Helical" evidence="5">
    <location>
        <begin position="176"/>
        <end position="197"/>
    </location>
</feature>
<keyword evidence="3 5" id="KW-1133">Transmembrane helix</keyword>
<feature type="signal peptide" evidence="6">
    <location>
        <begin position="1"/>
        <end position="24"/>
    </location>
</feature>
<protein>
    <recommendedName>
        <fullName evidence="9">Protein-S-isoprenylcysteine O-methyltransferase</fullName>
    </recommendedName>
</protein>
<evidence type="ECO:0000313" key="7">
    <source>
        <dbReference type="EMBL" id="KZV97429.1"/>
    </source>
</evidence>
<name>A0A166B2V8_EXIGL</name>
<evidence type="ECO:0000313" key="8">
    <source>
        <dbReference type="Proteomes" id="UP000077266"/>
    </source>
</evidence>
<evidence type="ECO:0000256" key="3">
    <source>
        <dbReference type="ARBA" id="ARBA00022989"/>
    </source>
</evidence>
<feature type="chain" id="PRO_5007871008" description="Protein-S-isoprenylcysteine O-methyltransferase" evidence="6">
    <location>
        <begin position="25"/>
        <end position="263"/>
    </location>
</feature>
<comment type="subcellular location">
    <subcellularLocation>
        <location evidence="1">Membrane</location>
        <topology evidence="1">Multi-pass membrane protein</topology>
    </subcellularLocation>
</comment>
<evidence type="ECO:0000256" key="2">
    <source>
        <dbReference type="ARBA" id="ARBA00022692"/>
    </source>
</evidence>
<dbReference type="InParanoid" id="A0A166B2V8"/>
<dbReference type="EMBL" id="KV425930">
    <property type="protein sequence ID" value="KZV97429.1"/>
    <property type="molecule type" value="Genomic_DNA"/>
</dbReference>
<sequence length="263" mass="28316">MAAIVTSLGLKTALVLVTAGSLHATVTPPRPIGEVQQYDTDDKGEQAFVGTAVTVKHPTRVIQTLLWSAAAAELYSTWSSTDIPSTVTAWTIVGATLSACGGALRIWCYRILGNRFTFELAIHSHQTVASSLLPTLATDSIAPAPPSNSTPASDPHPHPFPLVTTGPYSVVRHPSYIAACMAFHGACVLFLAPGSTLSLASRASTRSPLLLIGQALALLLACSPVVSLPRRIRKEEQMLREEFGEEWELYVRTVRWRMIPGIY</sequence>
<dbReference type="PANTHER" id="PTHR12714:SF9">
    <property type="entry name" value="PROTEIN-S-ISOPRENYLCYSTEINE O-METHYLTRANSFERASE"/>
    <property type="match status" value="1"/>
</dbReference>
<dbReference type="AlphaFoldDB" id="A0A166B2V8"/>
<feature type="transmembrane region" description="Helical" evidence="5">
    <location>
        <begin position="209"/>
        <end position="228"/>
    </location>
</feature>
<dbReference type="GO" id="GO:0016020">
    <property type="term" value="C:membrane"/>
    <property type="evidence" value="ECO:0007669"/>
    <property type="project" value="UniProtKB-SubCell"/>
</dbReference>
<dbReference type="Proteomes" id="UP000077266">
    <property type="component" value="Unassembled WGS sequence"/>
</dbReference>
<evidence type="ECO:0000256" key="1">
    <source>
        <dbReference type="ARBA" id="ARBA00004141"/>
    </source>
</evidence>
<dbReference type="OrthoDB" id="422086at2759"/>
<keyword evidence="8" id="KW-1185">Reference proteome</keyword>
<dbReference type="GO" id="GO:0016740">
    <property type="term" value="F:transferase activity"/>
    <property type="evidence" value="ECO:0007669"/>
    <property type="project" value="UniProtKB-ARBA"/>
</dbReference>
<keyword evidence="6" id="KW-0732">Signal</keyword>
<accession>A0A166B2V8</accession>
<evidence type="ECO:0000256" key="6">
    <source>
        <dbReference type="SAM" id="SignalP"/>
    </source>
</evidence>
<organism evidence="7 8">
    <name type="scientific">Exidia glandulosa HHB12029</name>
    <dbReference type="NCBI Taxonomy" id="1314781"/>
    <lineage>
        <taxon>Eukaryota</taxon>
        <taxon>Fungi</taxon>
        <taxon>Dikarya</taxon>
        <taxon>Basidiomycota</taxon>
        <taxon>Agaricomycotina</taxon>
        <taxon>Agaricomycetes</taxon>
        <taxon>Auriculariales</taxon>
        <taxon>Exidiaceae</taxon>
        <taxon>Exidia</taxon>
    </lineage>
</organism>
<evidence type="ECO:0000256" key="5">
    <source>
        <dbReference type="SAM" id="Phobius"/>
    </source>
</evidence>
<proteinExistence type="predicted"/>
<keyword evidence="2 5" id="KW-0812">Transmembrane</keyword>
<reference evidence="7 8" key="1">
    <citation type="journal article" date="2016" name="Mol. Biol. Evol.">
        <title>Comparative Genomics of Early-Diverging Mushroom-Forming Fungi Provides Insights into the Origins of Lignocellulose Decay Capabilities.</title>
        <authorList>
            <person name="Nagy L.G."/>
            <person name="Riley R."/>
            <person name="Tritt A."/>
            <person name="Adam C."/>
            <person name="Daum C."/>
            <person name="Floudas D."/>
            <person name="Sun H."/>
            <person name="Yadav J.S."/>
            <person name="Pangilinan J."/>
            <person name="Larsson K.H."/>
            <person name="Matsuura K."/>
            <person name="Barry K."/>
            <person name="Labutti K."/>
            <person name="Kuo R."/>
            <person name="Ohm R.A."/>
            <person name="Bhattacharya S.S."/>
            <person name="Shirouzu T."/>
            <person name="Yoshinaga Y."/>
            <person name="Martin F.M."/>
            <person name="Grigoriev I.V."/>
            <person name="Hibbett D.S."/>
        </authorList>
    </citation>
    <scope>NUCLEOTIDE SEQUENCE [LARGE SCALE GENOMIC DNA]</scope>
    <source>
        <strain evidence="7 8">HHB12029</strain>
    </source>
</reference>